<evidence type="ECO:0000313" key="1">
    <source>
        <dbReference type="Proteomes" id="UP000887566"/>
    </source>
</evidence>
<dbReference type="InterPro" id="IPR004000">
    <property type="entry name" value="Actin"/>
</dbReference>
<reference evidence="2" key="1">
    <citation type="submission" date="2022-11" db="UniProtKB">
        <authorList>
            <consortium name="WormBaseParasite"/>
        </authorList>
    </citation>
    <scope>IDENTIFICATION</scope>
</reference>
<proteinExistence type="predicted"/>
<protein>
    <submittedName>
        <fullName evidence="2">Actin</fullName>
    </submittedName>
</protein>
<evidence type="ECO:0000313" key="2">
    <source>
        <dbReference type="WBParaSite" id="PSAMB.scaffold11930size3051.g34542.t1"/>
    </source>
</evidence>
<dbReference type="InterPro" id="IPR043129">
    <property type="entry name" value="ATPase_NBD"/>
</dbReference>
<dbReference type="SUPFAM" id="SSF53067">
    <property type="entry name" value="Actin-like ATPase domain"/>
    <property type="match status" value="1"/>
</dbReference>
<dbReference type="Proteomes" id="UP000887566">
    <property type="component" value="Unplaced"/>
</dbReference>
<name>A0A914USZ2_9BILA</name>
<dbReference type="WBParaSite" id="PSAMB.scaffold11930size3051.g34542.t1">
    <property type="protein sequence ID" value="PSAMB.scaffold11930size3051.g34542.t1"/>
    <property type="gene ID" value="PSAMB.scaffold11930size3051.g34542"/>
</dbReference>
<dbReference type="AlphaFoldDB" id="A0A914USZ2"/>
<sequence>MAGRLPACVIDNGTGYTKLGYAGNTEPQFILPSAIAIKESATVGSRSQKIGSGVEDLDFFIGDEALSPAAANYSVK</sequence>
<keyword evidence="1" id="KW-1185">Reference proteome</keyword>
<organism evidence="1 2">
    <name type="scientific">Plectus sambesii</name>
    <dbReference type="NCBI Taxonomy" id="2011161"/>
    <lineage>
        <taxon>Eukaryota</taxon>
        <taxon>Metazoa</taxon>
        <taxon>Ecdysozoa</taxon>
        <taxon>Nematoda</taxon>
        <taxon>Chromadorea</taxon>
        <taxon>Plectida</taxon>
        <taxon>Plectina</taxon>
        <taxon>Plectoidea</taxon>
        <taxon>Plectidae</taxon>
        <taxon>Plectus</taxon>
    </lineage>
</organism>
<accession>A0A914USZ2</accession>
<dbReference type="Gene3D" id="3.30.420.40">
    <property type="match status" value="1"/>
</dbReference>
<dbReference type="Pfam" id="PF00022">
    <property type="entry name" value="Actin"/>
    <property type="match status" value="1"/>
</dbReference>